<reference evidence="8 9" key="2">
    <citation type="journal article" date="2019" name="Nat. Med.">
        <title>A library of human gut bacterial isolates paired with longitudinal multiomics data enables mechanistic microbiome research.</title>
        <authorList>
            <person name="Poyet M."/>
            <person name="Groussin M."/>
            <person name="Gibbons S.M."/>
            <person name="Avila-Pacheco J."/>
            <person name="Jiang X."/>
            <person name="Kearney S.M."/>
            <person name="Perrotta A.R."/>
            <person name="Berdy B."/>
            <person name="Zhao S."/>
            <person name="Lieberman T.D."/>
            <person name="Swanson P.K."/>
            <person name="Smith M."/>
            <person name="Roesemann S."/>
            <person name="Alexander J.E."/>
            <person name="Rich S.A."/>
            <person name="Livny J."/>
            <person name="Vlamakis H."/>
            <person name="Clish C."/>
            <person name="Bullock K."/>
            <person name="Deik A."/>
            <person name="Scott J."/>
            <person name="Pierce K.A."/>
            <person name="Xavier R.J."/>
            <person name="Alm E.J."/>
        </authorList>
    </citation>
    <scope>NUCLEOTIDE SEQUENCE [LARGE SCALE GENOMIC DNA]</scope>
    <source>
        <strain evidence="2 10">BIOML-A36</strain>
        <strain evidence="4 9">BIOML-A37</strain>
        <strain evidence="3 8">BIOML-A38</strain>
        <strain evidence="5 11">BIOML-A5</strain>
    </source>
</reference>
<dbReference type="EMBL" id="WCUQ01000030">
    <property type="protein sequence ID" value="KAB4119911.1"/>
    <property type="molecule type" value="Genomic_DNA"/>
</dbReference>
<reference evidence="1 7" key="1">
    <citation type="submission" date="2015-09" db="EMBL/GenBank/DDBJ databases">
        <authorList>
            <consortium name="Pathogen Informatics"/>
        </authorList>
    </citation>
    <scope>NUCLEOTIDE SEQUENCE [LARGE SCALE GENOMIC DNA]</scope>
    <source>
        <strain evidence="1 7">2789STDY5834847</strain>
    </source>
</reference>
<dbReference type="Proteomes" id="UP000441711">
    <property type="component" value="Unassembled WGS sequence"/>
</dbReference>
<dbReference type="EMBL" id="WCUP01000040">
    <property type="protein sequence ID" value="KAB4100406.1"/>
    <property type="molecule type" value="Genomic_DNA"/>
</dbReference>
<proteinExistence type="predicted"/>
<evidence type="ECO:0000313" key="7">
    <source>
        <dbReference type="Proteomes" id="UP000095614"/>
    </source>
</evidence>
<evidence type="ECO:0000313" key="1">
    <source>
        <dbReference type="EMBL" id="CUP27484.1"/>
    </source>
</evidence>
<evidence type="ECO:0000313" key="11">
    <source>
        <dbReference type="Proteomes" id="UP000462376"/>
    </source>
</evidence>
<dbReference type="Proteomes" id="UP000434462">
    <property type="component" value="Unassembled WGS sequence"/>
</dbReference>
<dbReference type="EMBL" id="CZAF01000009">
    <property type="protein sequence ID" value="CUP27484.1"/>
    <property type="molecule type" value="Genomic_DNA"/>
</dbReference>
<sequence length="150" mass="17095">MKFSIDYNEYLGRKQVVYRKAEYSFDTIPYIPEIDFDIAINTIALTVVDGKVIQLNGFCGLSKTIETPYDVPKAEKGLLKVLYPEVYIAKAGSPKLNDKNWTVFINPKTRWICIGNPQCQERAVEFIDNCIGVIDGNQELVALWLHPCFI</sequence>
<accession>A0A139JXY7</accession>
<dbReference type="OrthoDB" id="1050316at2"/>
<name>A0A139JXY7_BACUN</name>
<organism evidence="2 10">
    <name type="scientific">Bacteroides uniformis</name>
    <dbReference type="NCBI Taxonomy" id="820"/>
    <lineage>
        <taxon>Bacteria</taxon>
        <taxon>Pseudomonadati</taxon>
        <taxon>Bacteroidota</taxon>
        <taxon>Bacteroidia</taxon>
        <taxon>Bacteroidales</taxon>
        <taxon>Bacteroidaceae</taxon>
        <taxon>Bacteroides</taxon>
    </lineage>
</organism>
<dbReference type="EMBL" id="WCUR01000142">
    <property type="protein sequence ID" value="KAB4109309.1"/>
    <property type="molecule type" value="Genomic_DNA"/>
</dbReference>
<reference evidence="6" key="3">
    <citation type="submission" date="2022-10" db="EMBL/GenBank/DDBJ databases">
        <title>Human gut microbiome strain richness.</title>
        <authorList>
            <person name="Chen-Liaw A."/>
        </authorList>
    </citation>
    <scope>NUCLEOTIDE SEQUENCE</scope>
    <source>
        <strain evidence="6">BSD2780061687st1_G10_BSD2780061687b_171204</strain>
    </source>
</reference>
<dbReference type="EMBL" id="WCTL01000001">
    <property type="protein sequence ID" value="KAB4241345.1"/>
    <property type="molecule type" value="Genomic_DNA"/>
</dbReference>
<evidence type="ECO:0000313" key="8">
    <source>
        <dbReference type="Proteomes" id="UP000434462"/>
    </source>
</evidence>
<dbReference type="Proteomes" id="UP000438773">
    <property type="component" value="Unassembled WGS sequence"/>
</dbReference>
<dbReference type="Proteomes" id="UP001214113">
    <property type="component" value="Unassembled WGS sequence"/>
</dbReference>
<evidence type="ECO:0000313" key="10">
    <source>
        <dbReference type="Proteomes" id="UP000441711"/>
    </source>
</evidence>
<evidence type="ECO:0000313" key="4">
    <source>
        <dbReference type="EMBL" id="KAB4119911.1"/>
    </source>
</evidence>
<evidence type="ECO:0000313" key="5">
    <source>
        <dbReference type="EMBL" id="KAB4241345.1"/>
    </source>
</evidence>
<dbReference type="PATRIC" id="fig|820.27.peg.3648"/>
<dbReference type="EMBL" id="JAQNSB010000013">
    <property type="protein sequence ID" value="MDC1855121.1"/>
    <property type="molecule type" value="Genomic_DNA"/>
</dbReference>
<gene>
    <name evidence="1" type="ORF">ERS852462_03124</name>
    <name evidence="5" type="ORF">GAP47_01635</name>
    <name evidence="2" type="ORF">GAQ70_22120</name>
    <name evidence="3" type="ORF">GAQ72_20240</name>
    <name evidence="4" type="ORF">GAQ75_22575</name>
    <name evidence="6" type="ORF">POZ22_10070</name>
</gene>
<protein>
    <submittedName>
        <fullName evidence="2">Uncharacterized protein</fullName>
    </submittedName>
</protein>
<evidence type="ECO:0000313" key="9">
    <source>
        <dbReference type="Proteomes" id="UP000438773"/>
    </source>
</evidence>
<evidence type="ECO:0000313" key="2">
    <source>
        <dbReference type="EMBL" id="KAB4100406.1"/>
    </source>
</evidence>
<dbReference type="AlphaFoldDB" id="A0A139JXY7"/>
<evidence type="ECO:0000313" key="3">
    <source>
        <dbReference type="EMBL" id="KAB4109309.1"/>
    </source>
</evidence>
<dbReference type="RefSeq" id="WP_057097976.1">
    <property type="nucleotide sequence ID" value="NZ_CZAF01000009.1"/>
</dbReference>
<dbReference type="Proteomes" id="UP000095614">
    <property type="component" value="Unassembled WGS sequence"/>
</dbReference>
<evidence type="ECO:0000313" key="6">
    <source>
        <dbReference type="EMBL" id="MDC1855121.1"/>
    </source>
</evidence>
<dbReference type="Proteomes" id="UP000462376">
    <property type="component" value="Unassembled WGS sequence"/>
</dbReference>